<sequence length="676" mass="78345">MNAEQFKQLVKKVKIAKKLPDAIYFHKDAFADAPADLVKFIKVVAQALKVDESDYDLIKLFKSDFRLSLLSYPTFYEDSYPALKQSVTVDLAKLSHKITKYDNSENPPILHRKETMVLPTNKHYQLFCDLTAEGEQAGLYENTRMIGFRGSWERLITKKGYELVDGRLFRSSAVQSPTDDKTIDRHLTAIVRHELSAPLKTLAKNGFLNGDYSIFDYGCGRGDDLRELEAHGIDALGWDLNYRPDADKVISDIVNIGFVINVIEDRDERIEALLGAWELSQKLLVVSAMLGNESLVSQFQPYKDGVITSRNTFQKYYTQAELKAFIEMSVDENAIAVAPGIYYIFKDKQLEQHFLQNRHKRTYKWQHLTAPEPVNEEQARILFTQHQQLFESFWLTCLTLGRCPANNEFAQSDKIKEVIGSNKKALQLVLKWFEEDELTTAETMRKEDLLLYFALAMFEKRKPYAQQPEDLKRDIKAFFDTYKIAQHQATELLFQIADSALIESLCLEAEKILPAGKIDFENGQPHALTLHKDFITLLPLVLRVYIGAALQMYGELDDIQLIKVHIHSGKVTLLGYEGFYDSPLPQLKERVKIKMADQDVDFFDYVIEEKRPLLLNKIDYIDDTFEDYKKQKAFNKRLWEELSKLDSEYRNIKYNQLIALLNQVKLRIKSYRFYRS</sequence>
<keyword evidence="2" id="KW-1185">Reference proteome</keyword>
<reference evidence="1" key="2">
    <citation type="submission" date="2013-04" db="EMBL/GenBank/DDBJ databases">
        <title>Genome sequence of Pseudoalteromonas undina.</title>
        <authorList>
            <person name="Xie B.-B."/>
            <person name="Rong J.-C."/>
            <person name="Qin Q.-L."/>
            <person name="Shu Y.-L."/>
            <person name="Zhang Y.-Z."/>
        </authorList>
    </citation>
    <scope>NUCLEOTIDE SEQUENCE</scope>
    <source>
        <strain evidence="1">NCIMB 2128</strain>
    </source>
</reference>
<comment type="caution">
    <text evidence="1">The sequence shown here is derived from an EMBL/GenBank/DDBJ whole genome shotgun (WGS) entry which is preliminary data.</text>
</comment>
<evidence type="ECO:0000313" key="1">
    <source>
        <dbReference type="EMBL" id="ERG61014.1"/>
    </source>
</evidence>
<dbReference type="EMBL" id="AHCF02000017">
    <property type="protein sequence ID" value="ERG61014.1"/>
    <property type="molecule type" value="Genomic_DNA"/>
</dbReference>
<evidence type="ECO:0000313" key="2">
    <source>
        <dbReference type="Proteomes" id="UP000016534"/>
    </source>
</evidence>
<dbReference type="NCBIfam" id="TIGR04096">
    <property type="entry name" value="dnd_rel_methyl"/>
    <property type="match status" value="1"/>
</dbReference>
<proteinExistence type="predicted"/>
<accession>A0ABP2XXY1</accession>
<dbReference type="Proteomes" id="UP000016534">
    <property type="component" value="Unassembled WGS sequence"/>
</dbReference>
<protein>
    <recommendedName>
        <fullName evidence="3">DNA phosphorothioation-associated methyltransferase</fullName>
    </recommendedName>
</protein>
<name>A0ABP2XXY1_9GAMM</name>
<dbReference type="InterPro" id="IPR024019">
    <property type="entry name" value="CHP04096"/>
</dbReference>
<gene>
    <name evidence="1" type="ORF">PUND_07879</name>
</gene>
<reference evidence="1" key="1">
    <citation type="journal article" date="2012" name="J. Bacteriol.">
        <title>Genome sequences of type strains of seven species of the marine bacterium Pseudoalteromonas.</title>
        <authorList>
            <person name="Xie B.B."/>
            <person name="Shu Y.L."/>
            <person name="Qin Q.L."/>
            <person name="Rong J.C."/>
            <person name="Zhang X.Y."/>
            <person name="Chen X.L."/>
            <person name="Shi M."/>
            <person name="He H.L."/>
            <person name="Zhou B.C."/>
            <person name="Zhang Y.Z."/>
        </authorList>
    </citation>
    <scope>NUCLEOTIDE SEQUENCE [LARGE SCALE GENOMIC DNA]</scope>
    <source>
        <strain evidence="1">NCIMB 2128</strain>
    </source>
</reference>
<organism evidence="1 2">
    <name type="scientific">Pseudoalteromonas undina</name>
    <dbReference type="NCBI Taxonomy" id="43660"/>
    <lineage>
        <taxon>Bacteria</taxon>
        <taxon>Pseudomonadati</taxon>
        <taxon>Pseudomonadota</taxon>
        <taxon>Gammaproteobacteria</taxon>
        <taxon>Alteromonadales</taxon>
        <taxon>Pseudoalteromonadaceae</taxon>
        <taxon>Pseudoalteromonas</taxon>
    </lineage>
</organism>
<evidence type="ECO:0008006" key="3">
    <source>
        <dbReference type="Google" id="ProtNLM"/>
    </source>
</evidence>